<proteinExistence type="predicted"/>
<dbReference type="RefSeq" id="XP_056503387.1">
    <property type="nucleotide sequence ID" value="XM_056640893.1"/>
</dbReference>
<dbReference type="PANTHER" id="PTHR37535:SF2">
    <property type="entry name" value="FINGER DOMAIN PROTEIN, PUTATIVE (AFU_ORTHOLOGUE AFUA_6G09300)-RELATED"/>
    <property type="match status" value="1"/>
</dbReference>
<dbReference type="EMBL" id="JAPQKT010000002">
    <property type="protein sequence ID" value="KAJ5240382.1"/>
    <property type="molecule type" value="Genomic_DNA"/>
</dbReference>
<reference evidence="3" key="1">
    <citation type="submission" date="2022-11" db="EMBL/GenBank/DDBJ databases">
        <authorList>
            <person name="Petersen C."/>
        </authorList>
    </citation>
    <scope>NUCLEOTIDE SEQUENCE</scope>
    <source>
        <strain evidence="3">IBT 23319</strain>
    </source>
</reference>
<evidence type="ECO:0000313" key="4">
    <source>
        <dbReference type="Proteomes" id="UP001147733"/>
    </source>
</evidence>
<evidence type="ECO:0000256" key="2">
    <source>
        <dbReference type="SAM" id="MobiDB-lite"/>
    </source>
</evidence>
<organism evidence="3 4">
    <name type="scientific">Penicillium citrinum</name>
    <dbReference type="NCBI Taxonomy" id="5077"/>
    <lineage>
        <taxon>Eukaryota</taxon>
        <taxon>Fungi</taxon>
        <taxon>Dikarya</taxon>
        <taxon>Ascomycota</taxon>
        <taxon>Pezizomycotina</taxon>
        <taxon>Eurotiomycetes</taxon>
        <taxon>Eurotiomycetidae</taxon>
        <taxon>Eurotiales</taxon>
        <taxon>Aspergillaceae</taxon>
        <taxon>Penicillium</taxon>
    </lineage>
</organism>
<reference evidence="3" key="2">
    <citation type="journal article" date="2023" name="IMA Fungus">
        <title>Comparative genomic study of the Penicillium genus elucidates a diverse pangenome and 15 lateral gene transfer events.</title>
        <authorList>
            <person name="Petersen C."/>
            <person name="Sorensen T."/>
            <person name="Nielsen M.R."/>
            <person name="Sondergaard T.E."/>
            <person name="Sorensen J.L."/>
            <person name="Fitzpatrick D.A."/>
            <person name="Frisvad J.C."/>
            <person name="Nielsen K.L."/>
        </authorList>
    </citation>
    <scope>NUCLEOTIDE SEQUENCE</scope>
    <source>
        <strain evidence="3">IBT 23319</strain>
    </source>
</reference>
<keyword evidence="1" id="KW-0175">Coiled coil</keyword>
<comment type="caution">
    <text evidence="3">The sequence shown here is derived from an EMBL/GenBank/DDBJ whole genome shotgun (WGS) entry which is preliminary data.</text>
</comment>
<feature type="region of interest" description="Disordered" evidence="2">
    <location>
        <begin position="1"/>
        <end position="58"/>
    </location>
</feature>
<dbReference type="AlphaFoldDB" id="A0A9W9TT91"/>
<sequence>MSGTEPVGMAEVESPYYSDASSDVSGIFSDESDNESNSEPETESDDSDDDDIVDNFDIDEGQLPPEHYLAGAEALDVSQLRQKRYSDLTQEKLDQTAKYWNRYCEHVKLDPAKQWKLISDSDETIRFLYGFFDWRCDIRRGKNGRHCPGIEYKSSLESFWKWWHLALKQQTESGLAKETIVKVQDVSIGCEVLDSKCAHSADISKIIAIIAEKKGLKHTRRPKKNMFIEDVAEFARVLLTTTETTFDYGWQRIQVLLYCQLAAITASRPGALLGLRYRDLALTLIRDPEGGSPRLFIFLRPEFTKKFLGKKAPNEFKIPEIIFDPTLVLSPHVCLLGMLFHIKGFKTRSSSGPVLDCPENLYSLGVLDGLGQQPLLLKDDLLDKFVFCQVSRDSVGSHINLEKAMTAAMLRSRMRRVGEITGIEGIAKPYLLRYAGAKAFNHSEEVTDALQNVILQHSDIRTFVRHYEVDVDVDVQGIVRKTGSQSALVRFACSLSASIDPDRPFKLSPEESLSLNELPAIREKQNQVELRKRKWQKLQAKLEQVTNVFEKQDFTGQHENYSEGQKSWQEKLTSLEEKVVEANQKRNRAVRDLRSEKQRQRNKRIRENLRHYQEEQPVIDLERQLQGLMVDTKVMGALQHTPYVTPEFTTVIDTMLTMPGVTVEAERQRRIKAINAVTAFCGVEEGRPTPRPMISRRRPACDDFASPAKRQRCRSEDELEGEILQAIEAVRVKSRHDRPRVCFICVGNPNLPMKNRILEHTTPGSLTRHFLRQHVNPPMAS</sequence>
<protein>
    <submittedName>
        <fullName evidence="3">Uncharacterized protein</fullName>
    </submittedName>
</protein>
<dbReference type="InterPro" id="IPR021842">
    <property type="entry name" value="DUF3435"/>
</dbReference>
<evidence type="ECO:0000256" key="1">
    <source>
        <dbReference type="SAM" id="Coils"/>
    </source>
</evidence>
<feature type="compositionally biased region" description="Acidic residues" evidence="2">
    <location>
        <begin position="30"/>
        <end position="58"/>
    </location>
</feature>
<dbReference type="OrthoDB" id="3544487at2759"/>
<evidence type="ECO:0000313" key="3">
    <source>
        <dbReference type="EMBL" id="KAJ5240382.1"/>
    </source>
</evidence>
<dbReference type="GeneID" id="81380060"/>
<name>A0A9W9TT91_PENCI</name>
<accession>A0A9W9TT91</accession>
<feature type="coiled-coil region" evidence="1">
    <location>
        <begin position="565"/>
        <end position="615"/>
    </location>
</feature>
<dbReference type="Proteomes" id="UP001147733">
    <property type="component" value="Unassembled WGS sequence"/>
</dbReference>
<dbReference type="Pfam" id="PF11917">
    <property type="entry name" value="DUF3435"/>
    <property type="match status" value="1"/>
</dbReference>
<gene>
    <name evidence="3" type="ORF">N7469_001973</name>
</gene>
<keyword evidence="4" id="KW-1185">Reference proteome</keyword>
<dbReference type="PANTHER" id="PTHR37535">
    <property type="entry name" value="FLUG DOMAIN PROTEIN"/>
    <property type="match status" value="1"/>
</dbReference>